<evidence type="ECO:0000256" key="1">
    <source>
        <dbReference type="SAM" id="Phobius"/>
    </source>
</evidence>
<proteinExistence type="predicted"/>
<keyword evidence="1" id="KW-0812">Transmembrane</keyword>
<gene>
    <name evidence="2" type="ORF">BDU57DRAFT_585685</name>
</gene>
<accession>A0A6A5QUT3</accession>
<protein>
    <submittedName>
        <fullName evidence="2">Uncharacterized protein</fullName>
    </submittedName>
</protein>
<keyword evidence="3" id="KW-1185">Reference proteome</keyword>
<organism evidence="2 3">
    <name type="scientific">Ampelomyces quisqualis</name>
    <name type="common">Powdery mildew agent</name>
    <dbReference type="NCBI Taxonomy" id="50730"/>
    <lineage>
        <taxon>Eukaryota</taxon>
        <taxon>Fungi</taxon>
        <taxon>Dikarya</taxon>
        <taxon>Ascomycota</taxon>
        <taxon>Pezizomycotina</taxon>
        <taxon>Dothideomycetes</taxon>
        <taxon>Pleosporomycetidae</taxon>
        <taxon>Pleosporales</taxon>
        <taxon>Pleosporineae</taxon>
        <taxon>Phaeosphaeriaceae</taxon>
        <taxon>Ampelomyces</taxon>
    </lineage>
</organism>
<dbReference type="Proteomes" id="UP000800096">
    <property type="component" value="Unassembled WGS sequence"/>
</dbReference>
<sequence length="212" mass="24053">MLPNHARGRLVGGASWILPPSLLFCFCVLLSLYAFTIFGWNWAMELPTDSYWLTGTTPTRWPKVPQIAHSMFYSQICDCLLHWVVLSPGSPSAFATWSTKPEHGLNLAYALFEIFVPRAASLRWRYTALSLRILLVSLSPRSLFLIARYLIVLREWIAVKKLGKAGKFSSRGPKPTVHEEVEKGNPLPDELHATILPGYYVCINFFTMETHL</sequence>
<dbReference type="OrthoDB" id="419711at2759"/>
<keyword evidence="1" id="KW-0472">Membrane</keyword>
<name>A0A6A5QUT3_AMPQU</name>
<evidence type="ECO:0000313" key="2">
    <source>
        <dbReference type="EMBL" id="KAF1919561.1"/>
    </source>
</evidence>
<feature type="transmembrane region" description="Helical" evidence="1">
    <location>
        <begin position="21"/>
        <end position="43"/>
    </location>
</feature>
<dbReference type="EMBL" id="ML979133">
    <property type="protein sequence ID" value="KAF1919561.1"/>
    <property type="molecule type" value="Genomic_DNA"/>
</dbReference>
<keyword evidence="1" id="KW-1133">Transmembrane helix</keyword>
<evidence type="ECO:0000313" key="3">
    <source>
        <dbReference type="Proteomes" id="UP000800096"/>
    </source>
</evidence>
<dbReference type="AlphaFoldDB" id="A0A6A5QUT3"/>
<reference evidence="2" key="1">
    <citation type="journal article" date="2020" name="Stud. Mycol.">
        <title>101 Dothideomycetes genomes: a test case for predicting lifestyles and emergence of pathogens.</title>
        <authorList>
            <person name="Haridas S."/>
            <person name="Albert R."/>
            <person name="Binder M."/>
            <person name="Bloem J."/>
            <person name="Labutti K."/>
            <person name="Salamov A."/>
            <person name="Andreopoulos B."/>
            <person name="Baker S."/>
            <person name="Barry K."/>
            <person name="Bills G."/>
            <person name="Bluhm B."/>
            <person name="Cannon C."/>
            <person name="Castanera R."/>
            <person name="Culley D."/>
            <person name="Daum C."/>
            <person name="Ezra D."/>
            <person name="Gonzalez J."/>
            <person name="Henrissat B."/>
            <person name="Kuo A."/>
            <person name="Liang C."/>
            <person name="Lipzen A."/>
            <person name="Lutzoni F."/>
            <person name="Magnuson J."/>
            <person name="Mondo S."/>
            <person name="Nolan M."/>
            <person name="Ohm R."/>
            <person name="Pangilinan J."/>
            <person name="Park H.-J."/>
            <person name="Ramirez L."/>
            <person name="Alfaro M."/>
            <person name="Sun H."/>
            <person name="Tritt A."/>
            <person name="Yoshinaga Y."/>
            <person name="Zwiers L.-H."/>
            <person name="Turgeon B."/>
            <person name="Goodwin S."/>
            <person name="Spatafora J."/>
            <person name="Crous P."/>
            <person name="Grigoriev I."/>
        </authorList>
    </citation>
    <scope>NUCLEOTIDE SEQUENCE</scope>
    <source>
        <strain evidence="2">HMLAC05119</strain>
    </source>
</reference>